<proteinExistence type="predicted"/>
<evidence type="ECO:0000313" key="1">
    <source>
        <dbReference type="EMBL" id="MBX39149.1"/>
    </source>
</evidence>
<accession>A0A2P2N9K1</accession>
<dbReference type="AlphaFoldDB" id="A0A2P2N9K1"/>
<name>A0A2P2N9K1_RHIMU</name>
<protein>
    <submittedName>
        <fullName evidence="1">Uncharacterized protein</fullName>
    </submittedName>
</protein>
<organism evidence="1">
    <name type="scientific">Rhizophora mucronata</name>
    <name type="common">Asiatic mangrove</name>
    <dbReference type="NCBI Taxonomy" id="61149"/>
    <lineage>
        <taxon>Eukaryota</taxon>
        <taxon>Viridiplantae</taxon>
        <taxon>Streptophyta</taxon>
        <taxon>Embryophyta</taxon>
        <taxon>Tracheophyta</taxon>
        <taxon>Spermatophyta</taxon>
        <taxon>Magnoliopsida</taxon>
        <taxon>eudicotyledons</taxon>
        <taxon>Gunneridae</taxon>
        <taxon>Pentapetalae</taxon>
        <taxon>rosids</taxon>
        <taxon>fabids</taxon>
        <taxon>Malpighiales</taxon>
        <taxon>Rhizophoraceae</taxon>
        <taxon>Rhizophora</taxon>
    </lineage>
</organism>
<dbReference type="EMBL" id="GGEC01058665">
    <property type="protein sequence ID" value="MBX39149.1"/>
    <property type="molecule type" value="Transcribed_RNA"/>
</dbReference>
<sequence>MICRNCCKGQVKYPRNSTYDAIVVIS</sequence>
<reference evidence="1" key="1">
    <citation type="submission" date="2018-02" db="EMBL/GenBank/DDBJ databases">
        <title>Rhizophora mucronata_Transcriptome.</title>
        <authorList>
            <person name="Meera S.P."/>
            <person name="Sreeshan A."/>
            <person name="Augustine A."/>
        </authorList>
    </citation>
    <scope>NUCLEOTIDE SEQUENCE</scope>
    <source>
        <tissue evidence="1">Leaf</tissue>
    </source>
</reference>